<keyword evidence="8" id="KW-1185">Reference proteome</keyword>
<evidence type="ECO:0000256" key="4">
    <source>
        <dbReference type="ARBA" id="ARBA00023163"/>
    </source>
</evidence>
<protein>
    <recommendedName>
        <fullName evidence="9">Mediator of RNA polymerase II transcription subunit 23</fullName>
    </recommendedName>
</protein>
<keyword evidence="3" id="KW-0805">Transcription regulation</keyword>
<dbReference type="GO" id="GO:0005667">
    <property type="term" value="C:transcription regulator complex"/>
    <property type="evidence" value="ECO:0007669"/>
    <property type="project" value="TreeGrafter"/>
</dbReference>
<dbReference type="Pfam" id="PF11573">
    <property type="entry name" value="Med23"/>
    <property type="match status" value="1"/>
</dbReference>
<comment type="similarity">
    <text evidence="2">Belongs to the Mediator complex subunit 23 family.</text>
</comment>
<feature type="non-terminal residue" evidence="7">
    <location>
        <position position="1944"/>
    </location>
</feature>
<proteinExistence type="inferred from homology"/>
<accession>A0A9W8E964</accession>
<evidence type="ECO:0000256" key="3">
    <source>
        <dbReference type="ARBA" id="ARBA00023015"/>
    </source>
</evidence>
<evidence type="ECO:0000313" key="8">
    <source>
        <dbReference type="Proteomes" id="UP001151582"/>
    </source>
</evidence>
<keyword evidence="4" id="KW-0804">Transcription</keyword>
<organism evidence="7 8">
    <name type="scientific">Dimargaris verticillata</name>
    <dbReference type="NCBI Taxonomy" id="2761393"/>
    <lineage>
        <taxon>Eukaryota</taxon>
        <taxon>Fungi</taxon>
        <taxon>Fungi incertae sedis</taxon>
        <taxon>Zoopagomycota</taxon>
        <taxon>Kickxellomycotina</taxon>
        <taxon>Dimargaritomycetes</taxon>
        <taxon>Dimargaritales</taxon>
        <taxon>Dimargaritaceae</taxon>
        <taxon>Dimargaris</taxon>
    </lineage>
</organism>
<dbReference type="InterPro" id="IPR021629">
    <property type="entry name" value="Mediator_Med23"/>
</dbReference>
<dbReference type="Proteomes" id="UP001151582">
    <property type="component" value="Unassembled WGS sequence"/>
</dbReference>
<comment type="subcellular location">
    <subcellularLocation>
        <location evidence="1">Nucleus</location>
    </subcellularLocation>
</comment>
<feature type="region of interest" description="Disordered" evidence="6">
    <location>
        <begin position="1647"/>
        <end position="1672"/>
    </location>
</feature>
<dbReference type="GO" id="GO:0010628">
    <property type="term" value="P:positive regulation of gene expression"/>
    <property type="evidence" value="ECO:0007669"/>
    <property type="project" value="TreeGrafter"/>
</dbReference>
<name>A0A9W8E964_9FUNG</name>
<dbReference type="OrthoDB" id="9982951at2759"/>
<evidence type="ECO:0000313" key="7">
    <source>
        <dbReference type="EMBL" id="KAJ1978158.1"/>
    </source>
</evidence>
<comment type="caution">
    <text evidence="7">The sequence shown here is derived from an EMBL/GenBank/DDBJ whole genome shotgun (WGS) entry which is preliminary data.</text>
</comment>
<evidence type="ECO:0000256" key="6">
    <source>
        <dbReference type="SAM" id="MobiDB-lite"/>
    </source>
</evidence>
<reference evidence="7" key="1">
    <citation type="submission" date="2022-07" db="EMBL/GenBank/DDBJ databases">
        <title>Phylogenomic reconstructions and comparative analyses of Kickxellomycotina fungi.</title>
        <authorList>
            <person name="Reynolds N.K."/>
            <person name="Stajich J.E."/>
            <person name="Barry K."/>
            <person name="Grigoriev I.V."/>
            <person name="Crous P."/>
            <person name="Smith M.E."/>
        </authorList>
    </citation>
    <scope>NUCLEOTIDE SEQUENCE</scope>
    <source>
        <strain evidence="7">RSA 567</strain>
    </source>
</reference>
<evidence type="ECO:0000256" key="1">
    <source>
        <dbReference type="ARBA" id="ARBA00004123"/>
    </source>
</evidence>
<dbReference type="EMBL" id="JANBQB010000294">
    <property type="protein sequence ID" value="KAJ1978158.1"/>
    <property type="molecule type" value="Genomic_DNA"/>
</dbReference>
<feature type="compositionally biased region" description="Low complexity" evidence="6">
    <location>
        <begin position="1657"/>
        <end position="1672"/>
    </location>
</feature>
<gene>
    <name evidence="7" type="ORF">H4R34_003309</name>
</gene>
<dbReference type="GO" id="GO:0006357">
    <property type="term" value="P:regulation of transcription by RNA polymerase II"/>
    <property type="evidence" value="ECO:0007669"/>
    <property type="project" value="TreeGrafter"/>
</dbReference>
<dbReference type="PANTHER" id="PTHR12691">
    <property type="entry name" value="MEDIATOR OF RNA POLYMERASE II TRANSCRIPTION SUBUNIT 23"/>
    <property type="match status" value="1"/>
</dbReference>
<dbReference type="PANTHER" id="PTHR12691:SF10">
    <property type="entry name" value="MEDIATOR OF RNA POLYMERASE II TRANSCRIPTION SUBUNIT 23"/>
    <property type="match status" value="1"/>
</dbReference>
<dbReference type="GO" id="GO:0016592">
    <property type="term" value="C:mediator complex"/>
    <property type="evidence" value="ECO:0007669"/>
    <property type="project" value="TreeGrafter"/>
</dbReference>
<keyword evidence="5" id="KW-0539">Nucleus</keyword>
<sequence>IFGKSSVKRIKLESQSVVDAPTDEHLARVERGFTDAFTSAWNSFDEKKELLKLVAEAIDRHHNSPQVLDKLFAACLHIIKTHVVASTADHGTLGTRVATTPQSVPFLSPPGLGNPSSPMRGAATTPNLVRSSSAVVSTQAVILTPVMSAIKPPGAPTPSTRSRVHGLADFSACLVTLLTVEKPHLWLHILGFIQQLASSLDSPLLEPHTRQAVLVSLNCLAFVDKAVMELCQKFPATQLTAQQRHLVGAFQALLDGLVFGRTRWGHKPLQAAPTFASTAAPALSLYDLMAQVGRIVGQKPLKAPAKLTVDELHWSLLPMVQRLLSRETLLTRLVLPPDASEPVIVGMTRPHDFVYPLAHGAYYRFAQDPCLEVRYGAIPNVMMQLNNLLAQGVRPNRLMVYLDALKNQSLAQTLLCRAVFKRVRSVLEYIRSHSDFETPNPAHREVMARTTTHVPVPSDLWFRPMLLSLADMVIGLYRMKLLPFDALFNETYKYFYPSDTDAMLPRPSENPLSRSPDTPERDNGYIWVLMQLIGIEGYQSAMIRNDFAKTEDYLAKLVQLYNDHQTMSVDSYYPRDLALHCVIRCQHNNISDVPNLKYRHPTIAVAMPHFVSDQEMQRAIREKANAIVSKERVDVDGFLHLTPGEVIQLGLFSQSQYMYATQILCGYLFPTPVQVLPQSYCFAKLLEYKACGKISQDILESLSVAAGERLAQFLNRLSIDWYSLPENLQAPCASPVALDTFYRLTLVLPSTCEPIVNDILQRLNIMDAQVAKAAAMAANTPAGNLSASTASATQPGTDSDAANNASQILSELWVTKTLWLQTVVQLVAYRLMRYLRDSHHAPTLLNCVVHLLQQAPCRQLHQSLETLVMQILTVQSDQRLFEALLGYRPNPKNTAGGQTNQPQPSRLRPIWFADNEMLARRLVMTLAHLVKTCDTGRRLTQETVHTVLGNCGSGPRLVWSTTTLAYFPPVVRDYYIQAYAAASSTGSMEEADGVSALASPGNGGNTPAALPAMPMAASADPKARATTPVGLSTSPTVVQVNHIISQDDVHNILILGEADQRNEQALLDFYACEANQQLFLCVLWTIVEIQNEVHPFTMRYVRRILRSFPANHLTSYTVALVDFVLEKPLDDTASDQGYLHHGRLLDDFIWKYQILNLDHVVFALCRGHRALTAESPMHHILQYLLFDSEALQARLTHWRSQGFSTQPWTDVDHFNRLCQYLERFPEFHDYEAFQAQTYADLTTMPALDPPHSPPLPVFYETQIQRLIHGLDYLVARCLEQEDKALLCRLLTTYGDLVKTHYQFPLRFVQNTLHYYYDSALLRDHEALQALFSVLDWDQYAFTPEFQSLVTSDALNIFELLSSEYITKLLEHTVHLTQPMSGPPHSSPCSIAQQYREYSNPWMFGLHHLATEIMVLSLLLEEKTSTAQSVDPQEQHIAYGHNLVLISLMNLVGQPWLLRLSRTTVPATHPLQLLAATFALLPAHAFSRPAVIHVVHCIKTGEGAPLAEVTPACLQSWFETMSAQLKGRHGPGGTLLPDSNVLISAVTRSPATNGNSGSSDDALTADATKFPALPPMQSYIFNPYVANYEHFTSNVPNCYLTFFHSLVKYSGIDVFYTVHAMLRSLRSPSTLNLVAATSTAPLDELLPSAGEGLPMNNGSGSAGSATGGASTVGGPMSTRSNVPTTPAGLAATLTAIGGATPATPTPGFPATPGRALHPPAASPAPLLAFNQPTPLGQPLALLTSTPTPLRAASSLSLGDTASVVTAANGGKVPRRPNHHPGLMGTRDLTTDFAIVDAIHQRLMSTTGSSPGALSSDAQLLYLLALVGPTLYRLDSNSASGHNHGHKIEDGLLLRALMADLLWLLVEISAMLPLYGHHSTLGVETIVDFFHHVRASFAHDGQAHTLSLTTDTPSAVTFWRDLEPIIQQLKEPLRCRIVALCYDRKS</sequence>
<evidence type="ECO:0000256" key="2">
    <source>
        <dbReference type="ARBA" id="ARBA00010222"/>
    </source>
</evidence>
<evidence type="ECO:0008006" key="9">
    <source>
        <dbReference type="Google" id="ProtNLM"/>
    </source>
</evidence>
<evidence type="ECO:0000256" key="5">
    <source>
        <dbReference type="ARBA" id="ARBA00023242"/>
    </source>
</evidence>